<dbReference type="Gene3D" id="3.40.50.300">
    <property type="entry name" value="P-loop containing nucleotide triphosphate hydrolases"/>
    <property type="match status" value="1"/>
</dbReference>
<dbReference type="Pfam" id="PF00271">
    <property type="entry name" value="Helicase_C"/>
    <property type="match status" value="1"/>
</dbReference>
<dbReference type="InterPro" id="IPR038718">
    <property type="entry name" value="SNF2-like_sf"/>
</dbReference>
<dbReference type="Pfam" id="PF04434">
    <property type="entry name" value="SWIM"/>
    <property type="match status" value="1"/>
</dbReference>
<dbReference type="InterPro" id="IPR007527">
    <property type="entry name" value="Znf_SWIM"/>
</dbReference>
<accession>A0ABU5PHQ4</accession>
<evidence type="ECO:0000313" key="7">
    <source>
        <dbReference type="Proteomes" id="UP001292216"/>
    </source>
</evidence>
<dbReference type="PROSITE" id="PS51192">
    <property type="entry name" value="HELICASE_ATP_BIND_1"/>
    <property type="match status" value="1"/>
</dbReference>
<dbReference type="PROSITE" id="PS51194">
    <property type="entry name" value="HELICASE_CTER"/>
    <property type="match status" value="1"/>
</dbReference>
<evidence type="ECO:0000259" key="4">
    <source>
        <dbReference type="PROSITE" id="PS51192"/>
    </source>
</evidence>
<organism evidence="6 7">
    <name type="scientific">Paenibacillus phoenicis</name>
    <dbReference type="NCBI Taxonomy" id="554117"/>
    <lineage>
        <taxon>Bacteria</taxon>
        <taxon>Bacillati</taxon>
        <taxon>Bacillota</taxon>
        <taxon>Bacilli</taxon>
        <taxon>Bacillales</taxon>
        <taxon>Paenibacillaceae</taxon>
        <taxon>Paenibacillus</taxon>
    </lineage>
</organism>
<evidence type="ECO:0000259" key="3">
    <source>
        <dbReference type="PROSITE" id="PS50966"/>
    </source>
</evidence>
<dbReference type="Proteomes" id="UP001292216">
    <property type="component" value="Unassembled WGS sequence"/>
</dbReference>
<dbReference type="CDD" id="cd18793">
    <property type="entry name" value="SF2_C_SNF"/>
    <property type="match status" value="1"/>
</dbReference>
<proteinExistence type="predicted"/>
<evidence type="ECO:0000313" key="6">
    <source>
        <dbReference type="EMBL" id="MEA3569473.1"/>
    </source>
</evidence>
<feature type="domain" description="Helicase C-terminal" evidence="5">
    <location>
        <begin position="944"/>
        <end position="1105"/>
    </location>
</feature>
<dbReference type="SMART" id="SM00490">
    <property type="entry name" value="HELICc"/>
    <property type="match status" value="1"/>
</dbReference>
<keyword evidence="2" id="KW-0479">Metal-binding</keyword>
<dbReference type="SMART" id="SM00487">
    <property type="entry name" value="DEXDc"/>
    <property type="match status" value="1"/>
</dbReference>
<dbReference type="InterPro" id="IPR027417">
    <property type="entry name" value="P-loop_NTPase"/>
</dbReference>
<dbReference type="Pfam" id="PF08455">
    <property type="entry name" value="SNF2_assoc"/>
    <property type="match status" value="1"/>
</dbReference>
<evidence type="ECO:0000256" key="1">
    <source>
        <dbReference type="ARBA" id="ARBA00022801"/>
    </source>
</evidence>
<reference evidence="6 7" key="1">
    <citation type="submission" date="2023-12" db="EMBL/GenBank/DDBJ databases">
        <title>Whole genome sequencing of Paenibacillus phoenicis isolated from the Phoenix Mars Lander spacecraft assembly facility.</title>
        <authorList>
            <person name="Garcia A."/>
            <person name="Venkateswaran K."/>
        </authorList>
    </citation>
    <scope>NUCLEOTIDE SEQUENCE [LARGE SCALE GENOMIC DNA]</scope>
    <source>
        <strain evidence="6 7">3PO2SA</strain>
    </source>
</reference>
<name>A0ABU5PHQ4_9BACL</name>
<keyword evidence="7" id="KW-1185">Reference proteome</keyword>
<evidence type="ECO:0000256" key="2">
    <source>
        <dbReference type="PROSITE-ProRule" id="PRU00325"/>
    </source>
</evidence>
<protein>
    <submittedName>
        <fullName evidence="6">SNF2 helicase associated domain-containing protein</fullName>
    </submittedName>
</protein>
<dbReference type="SUPFAM" id="SSF52540">
    <property type="entry name" value="P-loop containing nucleoside triphosphate hydrolases"/>
    <property type="match status" value="2"/>
</dbReference>
<dbReference type="Gene3D" id="3.40.50.10810">
    <property type="entry name" value="Tandem AAA-ATPase domain"/>
    <property type="match status" value="1"/>
</dbReference>
<dbReference type="InterPro" id="IPR049730">
    <property type="entry name" value="SNF2/RAD54-like_C"/>
</dbReference>
<gene>
    <name evidence="6" type="ORF">U9M73_05615</name>
</gene>
<keyword evidence="1" id="KW-0378">Hydrolase</keyword>
<dbReference type="EMBL" id="JAYERP010000001">
    <property type="protein sequence ID" value="MEA3569473.1"/>
    <property type="molecule type" value="Genomic_DNA"/>
</dbReference>
<dbReference type="PROSITE" id="PS50966">
    <property type="entry name" value="ZF_SWIM"/>
    <property type="match status" value="1"/>
</dbReference>
<dbReference type="InterPro" id="IPR000330">
    <property type="entry name" value="SNF2_N"/>
</dbReference>
<keyword evidence="2" id="KW-0863">Zinc-finger</keyword>
<dbReference type="InterPro" id="IPR001650">
    <property type="entry name" value="Helicase_C-like"/>
</dbReference>
<dbReference type="PANTHER" id="PTHR10799">
    <property type="entry name" value="SNF2/RAD54 HELICASE FAMILY"/>
    <property type="match status" value="1"/>
</dbReference>
<dbReference type="Pfam" id="PF00176">
    <property type="entry name" value="SNF2-rel_dom"/>
    <property type="match status" value="1"/>
</dbReference>
<evidence type="ECO:0000259" key="5">
    <source>
        <dbReference type="PROSITE" id="PS51194"/>
    </source>
</evidence>
<keyword evidence="2" id="KW-0862">Zinc</keyword>
<feature type="domain" description="Helicase ATP-binding" evidence="4">
    <location>
        <begin position="671"/>
        <end position="834"/>
    </location>
</feature>
<dbReference type="InterPro" id="IPR014001">
    <property type="entry name" value="Helicase_ATP-bd"/>
</dbReference>
<feature type="domain" description="SWIM-type" evidence="3">
    <location>
        <begin position="53"/>
        <end position="92"/>
    </location>
</feature>
<comment type="caution">
    <text evidence="6">The sequence shown here is derived from an EMBL/GenBank/DDBJ whole genome shotgun (WGS) entry which is preliminary data.</text>
</comment>
<dbReference type="InterPro" id="IPR013663">
    <property type="entry name" value="Helicase_SWF/SNF/SWI_bac"/>
</dbReference>
<sequence>MSFQLTERVIKLLCGRIAYERGEAYYRTGKVAFLRMDHGSRVYEAAVSGTGHYHVSLQIDEHGDVHAECNCPAFYSYNNYCKHIAAVLLGVHDMLQGGKAPVRPFPSLLRQQDDILNSVDDDRNGSYSLVQRRQSQSGDIPSRDIWIARDMMRLFEENTPPPLRTGLRFDQRMPLEVEFTLHPVLYGYRKYLFGLELKIGEKRLYIVKNIRDFLDKISRGEPYSFTKHFSYDPERYSFRSEDEAILQKLAEIRRNEQMFHESLGGYSLKSNGISDRLLPVPPVFWDGLLPLLSQAPLVQLEQDSRIWPGLEVTDGPLPLSFNLGQAGDESYQFSAQGLDDVLVMDAYGIILSEGKLIRLSPAQTRRLAELKHMMITARKQHILISPEQIEPFVERVLPGLTKFGTIHVEEKVASRMVRTQLKARLYLDRVKDRLLAGLEFQYGDIIFNPLDEHGPKRGTDLILLRDTEKERQILNLMESGYMIRTESAYFLDDEEAEYEFLYHVVPELEKLVDIYATSAVKTRLITDLRPPKISVELDGRTDWLEFRFSMNGIGESEIRGLLQALEEKRKYFRLPNGALMPLESEEFQEIVNFLNEFGLRQSDIRGPEFRLPVIRGLHIQEDRGQGPVKLGKAYRELLHNLQHPGNLDFPVPPQLSDVLRDYQVYGYQWLKTLAYYRFGGILADDMGLGKTLQSIAFLISVLPEIAESGQPALIVCPASLVYNWRNELTKFAPNLKAVIADGSKAERVRTLREASQADVVITSYPLLRRDIEQFAELSFHTLILDEAQSFKNHASQTAQAVKILQAKYRFALTGTPVENSLEELWSIFSAVFPELFPSRQAFNDLSRETVAKRIRPFVLRRLKTDVLKELPEKIESLQPSELLPEQKKLYLAYLAKLQQETLKHLDADTFGQNRIRILAGLTRLRQLCCHPALFVDGYDGGSAKFDQLMEMIEECQSAGKRVLIFSQFTEMLGLIGRELGYRGLPFFYLDGKTPAAERVELCSRFNDGERDLFLISLKAGGTGLNLTGADTVILYDLWWNPAVEQQAADRAYRIGQKNIVHVIRMVAQGTVEDKMYELQQKKKHLVEEVLKPGQEAISALTEQEIREILMI</sequence>
<dbReference type="RefSeq" id="WP_323076514.1">
    <property type="nucleotide sequence ID" value="NZ_CBCSKM010000026.1"/>
</dbReference>